<keyword evidence="5" id="KW-1133">Transmembrane helix</keyword>
<reference evidence="11 12" key="1">
    <citation type="submission" date="2019-02" db="EMBL/GenBank/DDBJ databases">
        <title>Deep-cultivation of Planctomycetes and their phenomic and genomic characterization uncovers novel biology.</title>
        <authorList>
            <person name="Wiegand S."/>
            <person name="Jogler M."/>
            <person name="Boedeker C."/>
            <person name="Pinto D."/>
            <person name="Vollmers J."/>
            <person name="Rivas-Marin E."/>
            <person name="Kohn T."/>
            <person name="Peeters S.H."/>
            <person name="Heuer A."/>
            <person name="Rast P."/>
            <person name="Oberbeckmann S."/>
            <person name="Bunk B."/>
            <person name="Jeske O."/>
            <person name="Meyerdierks A."/>
            <person name="Storesund J.E."/>
            <person name="Kallscheuer N."/>
            <person name="Luecker S."/>
            <person name="Lage O.M."/>
            <person name="Pohl T."/>
            <person name="Merkel B.J."/>
            <person name="Hornburger P."/>
            <person name="Mueller R.-W."/>
            <person name="Bruemmer F."/>
            <person name="Labrenz M."/>
            <person name="Spormann A.M."/>
            <person name="Op Den Camp H."/>
            <person name="Overmann J."/>
            <person name="Amann R."/>
            <person name="Jetten M.S.M."/>
            <person name="Mascher T."/>
            <person name="Medema M.H."/>
            <person name="Devos D.P."/>
            <person name="Kaster A.-K."/>
            <person name="Ovreas L."/>
            <person name="Rohde M."/>
            <person name="Galperin M.Y."/>
            <person name="Jogler C."/>
        </authorList>
    </citation>
    <scope>NUCLEOTIDE SEQUENCE [LARGE SCALE GENOMIC DNA]</scope>
    <source>
        <strain evidence="11 12">CA54</strain>
    </source>
</reference>
<dbReference type="Gene3D" id="3.40.50.720">
    <property type="entry name" value="NAD(P)-binding Rossmann-like Domain"/>
    <property type="match status" value="1"/>
</dbReference>
<evidence type="ECO:0000256" key="4">
    <source>
        <dbReference type="ARBA" id="ARBA00022857"/>
    </source>
</evidence>
<sequence length="303" mass="32863">MRDLTAKRVLITGGGHGLGRELALQFAMQGATIIVTDLDLVRVESTVEYLTNAGHTAVGYRMDVSDPVSVKAVRNQVRESVGSIDILINNAGVVFGGAFMDVPIEKHMATYRVNTLGPAIVTHAFLPDLVENSEGHCVNIASAAAMIALPNAATYASSKWAVLGFSESLREELRLNGHGHVGVTAVCPSYVGTGMFAGVCTPRFTPMLTPKKLANQIINSVRKNQEQLLTPWLVKLIPLGRGTMHRSLFRWLCNWLRVTTSMITWNSKPPQPTVEVPAARVPTLPPPKRTRKAAAMAVDESYP</sequence>
<name>A0A5C6BQS3_9PLAN</name>
<protein>
    <submittedName>
        <fullName evidence="11">Putative oxidoreductase SadH</fullName>
        <ecNumber evidence="11">1.-.-.-</ecNumber>
    </submittedName>
</protein>
<feature type="region of interest" description="Disordered" evidence="10">
    <location>
        <begin position="269"/>
        <end position="303"/>
    </location>
</feature>
<dbReference type="InterPro" id="IPR002347">
    <property type="entry name" value="SDR_fam"/>
</dbReference>
<evidence type="ECO:0000256" key="6">
    <source>
        <dbReference type="ARBA" id="ARBA00023002"/>
    </source>
</evidence>
<dbReference type="PANTHER" id="PTHR24322">
    <property type="entry name" value="PKSB"/>
    <property type="match status" value="1"/>
</dbReference>
<dbReference type="PROSITE" id="PS00061">
    <property type="entry name" value="ADH_SHORT"/>
    <property type="match status" value="1"/>
</dbReference>
<keyword evidence="7" id="KW-0443">Lipid metabolism</keyword>
<keyword evidence="12" id="KW-1185">Reference proteome</keyword>
<dbReference type="GO" id="GO:0016616">
    <property type="term" value="F:oxidoreductase activity, acting on the CH-OH group of donors, NAD or NADP as acceptor"/>
    <property type="evidence" value="ECO:0007669"/>
    <property type="project" value="UniProtKB-ARBA"/>
</dbReference>
<dbReference type="GO" id="GO:0016020">
    <property type="term" value="C:membrane"/>
    <property type="evidence" value="ECO:0007669"/>
    <property type="project" value="UniProtKB-SubCell"/>
</dbReference>
<dbReference type="AlphaFoldDB" id="A0A5C6BQS3"/>
<keyword evidence="4" id="KW-0521">NADP</keyword>
<evidence type="ECO:0000313" key="12">
    <source>
        <dbReference type="Proteomes" id="UP000320735"/>
    </source>
</evidence>
<evidence type="ECO:0000256" key="9">
    <source>
        <dbReference type="RuleBase" id="RU000363"/>
    </source>
</evidence>
<evidence type="ECO:0000256" key="7">
    <source>
        <dbReference type="ARBA" id="ARBA00023098"/>
    </source>
</evidence>
<comment type="similarity">
    <text evidence="2 9">Belongs to the short-chain dehydrogenases/reductases (SDR) family.</text>
</comment>
<comment type="subcellular location">
    <subcellularLocation>
        <location evidence="1">Membrane</location>
        <topology evidence="1">Multi-pass membrane protein</topology>
    </subcellularLocation>
</comment>
<dbReference type="PANTHER" id="PTHR24322:SF736">
    <property type="entry name" value="RETINOL DEHYDROGENASE 10"/>
    <property type="match status" value="1"/>
</dbReference>
<proteinExistence type="inferred from homology"/>
<dbReference type="SUPFAM" id="SSF51735">
    <property type="entry name" value="NAD(P)-binding Rossmann-fold domains"/>
    <property type="match status" value="1"/>
</dbReference>
<keyword evidence="3" id="KW-0812">Transmembrane</keyword>
<dbReference type="PRINTS" id="PR00081">
    <property type="entry name" value="GDHRDH"/>
</dbReference>
<comment type="caution">
    <text evidence="11">The sequence shown here is derived from an EMBL/GenBank/DDBJ whole genome shotgun (WGS) entry which is preliminary data.</text>
</comment>
<evidence type="ECO:0000256" key="1">
    <source>
        <dbReference type="ARBA" id="ARBA00004141"/>
    </source>
</evidence>
<dbReference type="FunFam" id="3.40.50.720:FF:000131">
    <property type="entry name" value="Short-chain dehydrogenase/reductase 3"/>
    <property type="match status" value="1"/>
</dbReference>
<keyword evidence="6 11" id="KW-0560">Oxidoreductase</keyword>
<accession>A0A5C6BQS3</accession>
<keyword evidence="8" id="KW-0472">Membrane</keyword>
<dbReference type="OrthoDB" id="9810734at2"/>
<dbReference type="EC" id="1.-.-.-" evidence="11"/>
<dbReference type="CDD" id="cd05339">
    <property type="entry name" value="17beta-HSDXI-like_SDR_c"/>
    <property type="match status" value="1"/>
</dbReference>
<dbReference type="GO" id="GO:0042445">
    <property type="term" value="P:hormone metabolic process"/>
    <property type="evidence" value="ECO:0007669"/>
    <property type="project" value="UniProtKB-ARBA"/>
</dbReference>
<gene>
    <name evidence="11" type="primary">sadH</name>
    <name evidence="11" type="ORF">CA54_25860</name>
</gene>
<dbReference type="GO" id="GO:0006066">
    <property type="term" value="P:alcohol metabolic process"/>
    <property type="evidence" value="ECO:0007669"/>
    <property type="project" value="UniProtKB-ARBA"/>
</dbReference>
<dbReference type="EMBL" id="SJPP01000001">
    <property type="protein sequence ID" value="TWU13751.1"/>
    <property type="molecule type" value="Genomic_DNA"/>
</dbReference>
<evidence type="ECO:0000256" key="10">
    <source>
        <dbReference type="SAM" id="MobiDB-lite"/>
    </source>
</evidence>
<dbReference type="InterPro" id="IPR020904">
    <property type="entry name" value="Sc_DH/Rdtase_CS"/>
</dbReference>
<dbReference type="InterPro" id="IPR036291">
    <property type="entry name" value="NAD(P)-bd_dom_sf"/>
</dbReference>
<dbReference type="GO" id="GO:0006720">
    <property type="term" value="P:isoprenoid metabolic process"/>
    <property type="evidence" value="ECO:0007669"/>
    <property type="project" value="UniProtKB-ARBA"/>
</dbReference>
<evidence type="ECO:0000313" key="11">
    <source>
        <dbReference type="EMBL" id="TWU13751.1"/>
    </source>
</evidence>
<organism evidence="11 12">
    <name type="scientific">Symmachiella macrocystis</name>
    <dbReference type="NCBI Taxonomy" id="2527985"/>
    <lineage>
        <taxon>Bacteria</taxon>
        <taxon>Pseudomonadati</taxon>
        <taxon>Planctomycetota</taxon>
        <taxon>Planctomycetia</taxon>
        <taxon>Planctomycetales</taxon>
        <taxon>Planctomycetaceae</taxon>
        <taxon>Symmachiella</taxon>
    </lineage>
</organism>
<dbReference type="Proteomes" id="UP000320735">
    <property type="component" value="Unassembled WGS sequence"/>
</dbReference>
<evidence type="ECO:0000256" key="2">
    <source>
        <dbReference type="ARBA" id="ARBA00006484"/>
    </source>
</evidence>
<dbReference type="Pfam" id="PF00106">
    <property type="entry name" value="adh_short"/>
    <property type="match status" value="1"/>
</dbReference>
<evidence type="ECO:0000256" key="5">
    <source>
        <dbReference type="ARBA" id="ARBA00022989"/>
    </source>
</evidence>
<dbReference type="RefSeq" id="WP_146371036.1">
    <property type="nucleotide sequence ID" value="NZ_SJPP01000001.1"/>
</dbReference>
<evidence type="ECO:0000256" key="8">
    <source>
        <dbReference type="ARBA" id="ARBA00023136"/>
    </source>
</evidence>
<dbReference type="PRINTS" id="PR00080">
    <property type="entry name" value="SDRFAMILY"/>
</dbReference>
<evidence type="ECO:0000256" key="3">
    <source>
        <dbReference type="ARBA" id="ARBA00022692"/>
    </source>
</evidence>